<evidence type="ECO:0000313" key="1">
    <source>
        <dbReference type="EMBL" id="PWN25945.1"/>
    </source>
</evidence>
<accession>A0A316US38</accession>
<reference evidence="1 2" key="1">
    <citation type="journal article" date="2018" name="Mol. Biol. Evol.">
        <title>Broad Genomic Sampling Reveals a Smut Pathogenic Ancestry of the Fungal Clade Ustilaginomycotina.</title>
        <authorList>
            <person name="Kijpornyongpan T."/>
            <person name="Mondo S.J."/>
            <person name="Barry K."/>
            <person name="Sandor L."/>
            <person name="Lee J."/>
            <person name="Lipzen A."/>
            <person name="Pangilinan J."/>
            <person name="LaButti K."/>
            <person name="Hainaut M."/>
            <person name="Henrissat B."/>
            <person name="Grigoriev I.V."/>
            <person name="Spatafora J.W."/>
            <person name="Aime M.C."/>
        </authorList>
    </citation>
    <scope>NUCLEOTIDE SEQUENCE [LARGE SCALE GENOMIC DNA]</scope>
    <source>
        <strain evidence="1 2">MCA 5214</strain>
    </source>
</reference>
<dbReference type="GeneID" id="37031487"/>
<dbReference type="AlphaFoldDB" id="A0A316US38"/>
<dbReference type="Proteomes" id="UP000245884">
    <property type="component" value="Unassembled WGS sequence"/>
</dbReference>
<gene>
    <name evidence="1" type="ORF">BDZ90DRAFT_54564</name>
</gene>
<dbReference type="EMBL" id="KZ819673">
    <property type="protein sequence ID" value="PWN25945.1"/>
    <property type="molecule type" value="Genomic_DNA"/>
</dbReference>
<proteinExistence type="predicted"/>
<evidence type="ECO:0000313" key="2">
    <source>
        <dbReference type="Proteomes" id="UP000245884"/>
    </source>
</evidence>
<protein>
    <submittedName>
        <fullName evidence="1">Uncharacterized protein</fullName>
    </submittedName>
</protein>
<dbReference type="RefSeq" id="XP_025360557.1">
    <property type="nucleotide sequence ID" value="XM_025509664.1"/>
</dbReference>
<sequence length="392" mass="43932">MSQPTQPDWGVLYIEMDEQHIFVLRATVRGGQRDGLYVYERMKGGRELWSPLAPPFLRSQIIWTAEGRQMDFLRYDGEPLQSCSTLGFAQQLMPATCEDQDLYERTDWCNAVHVDTRTGSLCLAGDQGGLMVIPDYKEAFRRPCPASSPSEEEPQPGIPTIGVGADISRSIYPYLAVADGIAAFTCAADSLPVWIDLEKLICSRHNEDIDCEASEVILPTLSTFYPGDPLLMDCCGYDFTGAQCMQIDARQLVMTCRTMTDVETGRFGGFRYQSRSIALRLDLGDILKAKLAQPSQPFERQAYQTRVHFPRRTAAQEAEKASWRRLQDQDPEVKLHLPSSDFITASFESWKDSCYHCHTITVDDEVRASGLGQIILDEFLSSSAARPPARVS</sequence>
<organism evidence="1 2">
    <name type="scientific">Jaminaea rosea</name>
    <dbReference type="NCBI Taxonomy" id="1569628"/>
    <lineage>
        <taxon>Eukaryota</taxon>
        <taxon>Fungi</taxon>
        <taxon>Dikarya</taxon>
        <taxon>Basidiomycota</taxon>
        <taxon>Ustilaginomycotina</taxon>
        <taxon>Exobasidiomycetes</taxon>
        <taxon>Microstromatales</taxon>
        <taxon>Microstromatales incertae sedis</taxon>
        <taxon>Jaminaea</taxon>
    </lineage>
</organism>
<keyword evidence="2" id="KW-1185">Reference proteome</keyword>
<name>A0A316US38_9BASI</name>